<dbReference type="AlphaFoldDB" id="A0A091FUM7"/>
<gene>
    <name evidence="1" type="ORF">N303_03776</name>
</gene>
<organism evidence="1 2">
    <name type="scientific">Cuculus canorus</name>
    <name type="common">Common cuckoo</name>
    <dbReference type="NCBI Taxonomy" id="55661"/>
    <lineage>
        <taxon>Eukaryota</taxon>
        <taxon>Metazoa</taxon>
        <taxon>Chordata</taxon>
        <taxon>Craniata</taxon>
        <taxon>Vertebrata</taxon>
        <taxon>Euteleostomi</taxon>
        <taxon>Archelosauria</taxon>
        <taxon>Archosauria</taxon>
        <taxon>Dinosauria</taxon>
        <taxon>Saurischia</taxon>
        <taxon>Theropoda</taxon>
        <taxon>Coelurosauria</taxon>
        <taxon>Aves</taxon>
        <taxon>Neognathae</taxon>
        <taxon>Neoaves</taxon>
        <taxon>Otidimorphae</taxon>
        <taxon>Cuculiformes</taxon>
        <taxon>Cuculidae</taxon>
        <taxon>Cuculus</taxon>
    </lineage>
</organism>
<proteinExistence type="predicted"/>
<protein>
    <submittedName>
        <fullName evidence="1">Uncharacterized protein</fullName>
    </submittedName>
</protein>
<keyword evidence="2" id="KW-1185">Reference proteome</keyword>
<evidence type="ECO:0000313" key="1">
    <source>
        <dbReference type="EMBL" id="KFO74235.1"/>
    </source>
</evidence>
<name>A0A091FUM7_CUCCA</name>
<feature type="non-terminal residue" evidence="1">
    <location>
        <position position="39"/>
    </location>
</feature>
<reference evidence="1 2" key="1">
    <citation type="submission" date="2014-04" db="EMBL/GenBank/DDBJ databases">
        <title>Genome evolution of avian class.</title>
        <authorList>
            <person name="Zhang G."/>
            <person name="Li C."/>
        </authorList>
    </citation>
    <scope>NUCLEOTIDE SEQUENCE [LARGE SCALE GENOMIC DNA]</scope>
    <source>
        <strain evidence="1">BGI_N303</strain>
    </source>
</reference>
<dbReference type="EMBL" id="KL447509">
    <property type="protein sequence ID" value="KFO74235.1"/>
    <property type="molecule type" value="Genomic_DNA"/>
</dbReference>
<dbReference type="Proteomes" id="UP000053760">
    <property type="component" value="Unassembled WGS sequence"/>
</dbReference>
<sequence length="39" mass="4253">LSVGQMDLFKDCNDLVLVEAGLHELPIIYGPDSLAEPCH</sequence>
<evidence type="ECO:0000313" key="2">
    <source>
        <dbReference type="Proteomes" id="UP000053760"/>
    </source>
</evidence>
<feature type="non-terminal residue" evidence="1">
    <location>
        <position position="1"/>
    </location>
</feature>
<accession>A0A091FUM7</accession>